<dbReference type="Proteomes" id="UP000214355">
    <property type="component" value="Chromosome I"/>
</dbReference>
<dbReference type="Pfam" id="PF14080">
    <property type="entry name" value="DUF4261"/>
    <property type="match status" value="1"/>
</dbReference>
<dbReference type="InterPro" id="IPR025357">
    <property type="entry name" value="DUF4261"/>
</dbReference>
<dbReference type="EMBL" id="LT629804">
    <property type="protein sequence ID" value="SDU78491.1"/>
    <property type="molecule type" value="Genomic_DNA"/>
</dbReference>
<evidence type="ECO:0000313" key="3">
    <source>
        <dbReference type="Proteomes" id="UP000214355"/>
    </source>
</evidence>
<dbReference type="OrthoDB" id="3265430at2"/>
<reference evidence="3" key="1">
    <citation type="submission" date="2016-10" db="EMBL/GenBank/DDBJ databases">
        <authorList>
            <person name="Varghese N."/>
            <person name="Submissions S."/>
        </authorList>
    </citation>
    <scope>NUCLEOTIDE SEQUENCE [LARGE SCALE GENOMIC DNA]</scope>
    <source>
        <strain evidence="3">DSM 10002</strain>
    </source>
</reference>
<accession>A0A1H2LD34</accession>
<evidence type="ECO:0000313" key="2">
    <source>
        <dbReference type="EMBL" id="SDU78491.1"/>
    </source>
</evidence>
<proteinExistence type="predicted"/>
<feature type="domain" description="DUF4261" evidence="1">
    <location>
        <begin position="200"/>
        <end position="272"/>
    </location>
</feature>
<name>A0A1H2LD34_9ACTO</name>
<keyword evidence="3" id="KW-1185">Reference proteome</keyword>
<organism evidence="2 3">
    <name type="scientific">Arcanobacterium phocae</name>
    <dbReference type="NCBI Taxonomy" id="131112"/>
    <lineage>
        <taxon>Bacteria</taxon>
        <taxon>Bacillati</taxon>
        <taxon>Actinomycetota</taxon>
        <taxon>Actinomycetes</taxon>
        <taxon>Actinomycetales</taxon>
        <taxon>Actinomycetaceae</taxon>
        <taxon>Arcanobacterium</taxon>
    </lineage>
</organism>
<protein>
    <recommendedName>
        <fullName evidence="1">DUF4261 domain-containing protein</fullName>
    </recommendedName>
</protein>
<gene>
    <name evidence="2" type="ORF">SAMN04489737_0495</name>
</gene>
<dbReference type="GeneID" id="65344241"/>
<sequence>MNHLEIDAIHPTAPEYLTAAALFSAPIDVGAAMQRIRDVWGEDVDPQWVSVDAAATGGLSGELLTFRLQGVQVMITPVTGQLEIDKGQLPEHHTHVAMTFYAPLAGMVEGTLAGEQELHGDNAPELMRRHRMVSAHIAYTQVADALMCEPAAIGVYRHELGVIHPPQMVQALAESLTSGQAPLPLWINIRLADGPTSRARTLGLPLFGHLDVEVTGGPALEKTAAFIENTANYIVMGDSYLLPGQTIGVSDGSSYPVTQEISVADGSTVIAIDVQG</sequence>
<dbReference type="STRING" id="131112.SAMN04489737_0495"/>
<dbReference type="RefSeq" id="WP_091279493.1">
    <property type="nucleotide sequence ID" value="NZ_LT629804.1"/>
</dbReference>
<evidence type="ECO:0000259" key="1">
    <source>
        <dbReference type="Pfam" id="PF14080"/>
    </source>
</evidence>
<dbReference type="AlphaFoldDB" id="A0A1H2LD34"/>